<proteinExistence type="predicted"/>
<reference evidence="2 3" key="2">
    <citation type="submission" date="2024-07" db="EMBL/GenBank/DDBJ databases">
        <authorList>
            <person name="Akdeniz Z."/>
        </authorList>
    </citation>
    <scope>NUCLEOTIDE SEQUENCE [LARGE SCALE GENOMIC DNA]</scope>
</reference>
<gene>
    <name evidence="1" type="ORF">HINF_LOCUS42956</name>
    <name evidence="2" type="ORF">HINF_LOCUS5141</name>
</gene>
<reference evidence="1" key="1">
    <citation type="submission" date="2023-06" db="EMBL/GenBank/DDBJ databases">
        <authorList>
            <person name="Kurt Z."/>
        </authorList>
    </citation>
    <scope>NUCLEOTIDE SEQUENCE</scope>
</reference>
<dbReference type="AlphaFoldDB" id="A0AA86QEE6"/>
<name>A0AA86QEE6_9EUKA</name>
<accession>A0AA86QEE6</accession>
<evidence type="ECO:0000313" key="2">
    <source>
        <dbReference type="EMBL" id="CAL5978994.1"/>
    </source>
</evidence>
<protein>
    <submittedName>
        <fullName evidence="2">Hypothetical_protein</fullName>
    </submittedName>
</protein>
<evidence type="ECO:0000313" key="3">
    <source>
        <dbReference type="Proteomes" id="UP001642409"/>
    </source>
</evidence>
<dbReference type="EMBL" id="CAXDID020000010">
    <property type="protein sequence ID" value="CAL5978994.1"/>
    <property type="molecule type" value="Genomic_DNA"/>
</dbReference>
<evidence type="ECO:0000313" key="1">
    <source>
        <dbReference type="EMBL" id="CAI9955311.1"/>
    </source>
</evidence>
<sequence length="230" mass="26910">MFRFNYDQERISIKHNDGELPYTEKSLQLETIEYKDICINGFNRNMNVKEQFIIPKVFNINRLTIIKCVVDLSTLQGNFGTVEINRCSIIGSLTENLFANIFSVSIYDVLDIKFSQLIDGRIKKIDIQLNNIQQDLELRGANSKYGRLGCLCFYSKCVVNLAKLEGYWNYVEMSDCYFDKRIQINTFGAKTLCFYQPPRIYFNDFLIAKQLSQTYNTNKFHHNKISISNF</sequence>
<dbReference type="Proteomes" id="UP001642409">
    <property type="component" value="Unassembled WGS sequence"/>
</dbReference>
<comment type="caution">
    <text evidence="1">The sequence shown here is derived from an EMBL/GenBank/DDBJ whole genome shotgun (WGS) entry which is preliminary data.</text>
</comment>
<organism evidence="1">
    <name type="scientific">Hexamita inflata</name>
    <dbReference type="NCBI Taxonomy" id="28002"/>
    <lineage>
        <taxon>Eukaryota</taxon>
        <taxon>Metamonada</taxon>
        <taxon>Diplomonadida</taxon>
        <taxon>Hexamitidae</taxon>
        <taxon>Hexamitinae</taxon>
        <taxon>Hexamita</taxon>
    </lineage>
</organism>
<dbReference type="EMBL" id="CATOUU010000865">
    <property type="protein sequence ID" value="CAI9955311.1"/>
    <property type="molecule type" value="Genomic_DNA"/>
</dbReference>
<keyword evidence="3" id="KW-1185">Reference proteome</keyword>